<reference evidence="1 2" key="1">
    <citation type="submission" date="2019-08" db="EMBL/GenBank/DDBJ databases">
        <title>A chromosome-level genome assembly, high-density linkage maps, and genome scans reveal the genomic architecture of hybrid incompatibilities underlying speciation via character displacement in darters (Percidae: Etheostominae).</title>
        <authorList>
            <person name="Moran R.L."/>
            <person name="Catchen J.M."/>
            <person name="Fuller R.C."/>
        </authorList>
    </citation>
    <scope>NUCLEOTIDE SEQUENCE [LARGE SCALE GENOMIC DNA]</scope>
    <source>
        <strain evidence="1">EspeVRDwgs_2016</strain>
        <tissue evidence="1">Muscle</tissue>
    </source>
</reference>
<organism evidence="1 2">
    <name type="scientific">Etheostoma spectabile</name>
    <name type="common">orangethroat darter</name>
    <dbReference type="NCBI Taxonomy" id="54343"/>
    <lineage>
        <taxon>Eukaryota</taxon>
        <taxon>Metazoa</taxon>
        <taxon>Chordata</taxon>
        <taxon>Craniata</taxon>
        <taxon>Vertebrata</taxon>
        <taxon>Euteleostomi</taxon>
        <taxon>Actinopterygii</taxon>
        <taxon>Neopterygii</taxon>
        <taxon>Teleostei</taxon>
        <taxon>Neoteleostei</taxon>
        <taxon>Acanthomorphata</taxon>
        <taxon>Eupercaria</taxon>
        <taxon>Perciformes</taxon>
        <taxon>Percoidei</taxon>
        <taxon>Percidae</taxon>
        <taxon>Etheostomatinae</taxon>
        <taxon>Etheostoma</taxon>
    </lineage>
</organism>
<keyword evidence="2" id="KW-1185">Reference proteome</keyword>
<gene>
    <name evidence="1" type="ORF">FQN60_015262</name>
</gene>
<name>A0A5J5CRV5_9PERO</name>
<proteinExistence type="predicted"/>
<accession>A0A5J5CRV5</accession>
<evidence type="ECO:0000313" key="1">
    <source>
        <dbReference type="EMBL" id="KAA8584054.1"/>
    </source>
</evidence>
<dbReference type="EMBL" id="VOFY01000017">
    <property type="protein sequence ID" value="KAA8584054.1"/>
    <property type="molecule type" value="Genomic_DNA"/>
</dbReference>
<sequence>MAGKLTATQGTGILLVTANVGSLFEDPVAVARDYMPDSPTRHGLSPRQLAVSQQVRFLKMTYRLIRLHTWVIAKDALMSPAFLHWSFIFLALI</sequence>
<dbReference type="AlphaFoldDB" id="A0A5J5CRV5"/>
<protein>
    <submittedName>
        <fullName evidence="1">Uncharacterized protein</fullName>
    </submittedName>
</protein>
<evidence type="ECO:0000313" key="2">
    <source>
        <dbReference type="Proteomes" id="UP000327493"/>
    </source>
</evidence>
<dbReference type="Proteomes" id="UP000327493">
    <property type="component" value="Chromosome 17"/>
</dbReference>
<comment type="caution">
    <text evidence="1">The sequence shown here is derived from an EMBL/GenBank/DDBJ whole genome shotgun (WGS) entry which is preliminary data.</text>
</comment>